<dbReference type="Pfam" id="PF17674">
    <property type="entry name" value="HHH_9"/>
    <property type="match status" value="1"/>
</dbReference>
<dbReference type="InterPro" id="IPR055179">
    <property type="entry name" value="Tex-like_central_region"/>
</dbReference>
<evidence type="ECO:0000313" key="2">
    <source>
        <dbReference type="EMBL" id="MDL5041768.1"/>
    </source>
</evidence>
<proteinExistence type="predicted"/>
<dbReference type="Pfam" id="PF09371">
    <property type="entry name" value="Tex_N"/>
    <property type="match status" value="1"/>
</dbReference>
<dbReference type="InterPro" id="IPR037027">
    <property type="entry name" value="YqgF/RNaseH-like_dom_sf"/>
</dbReference>
<dbReference type="FunFam" id="1.10.10.650:FF:000001">
    <property type="entry name" value="S1 RNA-binding domain 1"/>
    <property type="match status" value="1"/>
</dbReference>
<dbReference type="Gene3D" id="2.40.50.140">
    <property type="entry name" value="Nucleic acid-binding proteins"/>
    <property type="match status" value="1"/>
</dbReference>
<dbReference type="CDD" id="cd05685">
    <property type="entry name" value="S1_Tex"/>
    <property type="match status" value="1"/>
</dbReference>
<dbReference type="InterPro" id="IPR006641">
    <property type="entry name" value="YqgF/RNaseH-like_dom"/>
</dbReference>
<dbReference type="GO" id="GO:0003729">
    <property type="term" value="F:mRNA binding"/>
    <property type="evidence" value="ECO:0007669"/>
    <property type="project" value="UniProtKB-ARBA"/>
</dbReference>
<dbReference type="GO" id="GO:0003735">
    <property type="term" value="F:structural constituent of ribosome"/>
    <property type="evidence" value="ECO:0007669"/>
    <property type="project" value="TreeGrafter"/>
</dbReference>
<dbReference type="InterPro" id="IPR023319">
    <property type="entry name" value="Tex-like_HTH_dom_sf"/>
</dbReference>
<dbReference type="Gene3D" id="3.30.420.140">
    <property type="entry name" value="YqgF/RNase H-like domain"/>
    <property type="match status" value="1"/>
</dbReference>
<dbReference type="GO" id="GO:0005737">
    <property type="term" value="C:cytoplasm"/>
    <property type="evidence" value="ECO:0007669"/>
    <property type="project" value="UniProtKB-ARBA"/>
</dbReference>
<dbReference type="InterPro" id="IPR012337">
    <property type="entry name" value="RNaseH-like_sf"/>
</dbReference>
<dbReference type="InterPro" id="IPR032639">
    <property type="entry name" value="Tex_YqgF"/>
</dbReference>
<organism evidence="2 3">
    <name type="scientific">Heyndrickxia coagulans</name>
    <name type="common">Weizmannia coagulans</name>
    <dbReference type="NCBI Taxonomy" id="1398"/>
    <lineage>
        <taxon>Bacteria</taxon>
        <taxon>Bacillati</taxon>
        <taxon>Bacillota</taxon>
        <taxon>Bacilli</taxon>
        <taxon>Bacillales</taxon>
        <taxon>Bacillaceae</taxon>
        <taxon>Heyndrickxia</taxon>
    </lineage>
</organism>
<dbReference type="SMART" id="SM00732">
    <property type="entry name" value="YqgFc"/>
    <property type="match status" value="1"/>
</dbReference>
<name>A0AAW7CLL2_HEYCO</name>
<dbReference type="InterPro" id="IPR010994">
    <property type="entry name" value="RuvA_2-like"/>
</dbReference>
<dbReference type="InterPro" id="IPR050437">
    <property type="entry name" value="Ribos_protein_bS1-like"/>
</dbReference>
<dbReference type="GO" id="GO:0006412">
    <property type="term" value="P:translation"/>
    <property type="evidence" value="ECO:0007669"/>
    <property type="project" value="TreeGrafter"/>
</dbReference>
<dbReference type="RefSeq" id="WP_285958522.1">
    <property type="nucleotide sequence ID" value="NZ_JASUZX010000002.1"/>
</dbReference>
<sequence>MVFNLEEKQERLISRLGKELQFPEKSIRNVIGLLEDGNTVPFIARYRKEMTGALDEVQIRDIMERWNYLQNLEQRKEEVIRLIDEQGKLTEELKGKILQAEKLQLVEDLYRPYKQKRRTRATIAKEKGLEPLASWMLSFPVEGDLDAELASYVSAEKQVASAEEALQGAKDIIAEMVSDEPKYRGWIRGQTFKTGVMASTVKDAEKDEKKVYEMYYAYEEPVRKIVPHRVLALNRGEKENILRVSVEADTERILAYLNRQVIRNEASITARIVKEAVEDGYKRLIEPAIEREIRNELSEKAEDRAIHIFAENLRNLLLQPPLKGKTVLGVDPAYRTGCKLAVVDETGKVLKIGVIYPHPPKPKTEEAKAIVKSIIRDFKVEVIAIGNGTASQETEQWIAGILKEIEEDVSYVIVNEAGASVYSASDLARKEFPDLHVEERSAVSIARRLQDPLAELVKIDPKSVGVGQYQHDVSQKKLNESLTFVVETAVNQVGVDVNTASPSLLQYVSGLSSTVAGNIVKFRDENGKFKNRAELKKIPRLGAKTYEQSIGFLRIPDGEEPLDKTPIHPESYDAARALLNELGMTTADIGTEKLIQSLETLSVPEMAKTLGIGELTLQDIFEALKKPGRDPRDELPKPLLKKDIMKLEDLKPGMEMQGTVRNVVDFGAFVDVGVKEDGLVHISKLSKGFVKHPLDIVSVGDIVTVWVEKVDVQKGRLSLTMLPNA</sequence>
<dbReference type="SUPFAM" id="SSF53098">
    <property type="entry name" value="Ribonuclease H-like"/>
    <property type="match status" value="1"/>
</dbReference>
<feature type="domain" description="S1 motif" evidence="1">
    <location>
        <begin position="653"/>
        <end position="722"/>
    </location>
</feature>
<dbReference type="FunFam" id="3.30.420.140:FF:000001">
    <property type="entry name" value="RNA-binding transcriptional accessory protein"/>
    <property type="match status" value="1"/>
</dbReference>
<dbReference type="Gene3D" id="1.10.150.310">
    <property type="entry name" value="Tex RuvX-like domain-like"/>
    <property type="match status" value="1"/>
</dbReference>
<dbReference type="GO" id="GO:0006139">
    <property type="term" value="P:nucleobase-containing compound metabolic process"/>
    <property type="evidence" value="ECO:0007669"/>
    <property type="project" value="InterPro"/>
</dbReference>
<dbReference type="EMBL" id="JASUZX010000002">
    <property type="protein sequence ID" value="MDL5041768.1"/>
    <property type="molecule type" value="Genomic_DNA"/>
</dbReference>
<dbReference type="InterPro" id="IPR012340">
    <property type="entry name" value="NA-bd_OB-fold"/>
</dbReference>
<dbReference type="SUPFAM" id="SSF158832">
    <property type="entry name" value="Tex N-terminal region-like"/>
    <property type="match status" value="1"/>
</dbReference>
<dbReference type="Pfam" id="PF16921">
    <property type="entry name" value="Tex_YqgF"/>
    <property type="match status" value="1"/>
</dbReference>
<dbReference type="SUPFAM" id="SSF50249">
    <property type="entry name" value="Nucleic acid-binding proteins"/>
    <property type="match status" value="1"/>
</dbReference>
<dbReference type="PANTHER" id="PTHR10724:SF10">
    <property type="entry name" value="S1 RNA-BINDING DOMAIN-CONTAINING PROTEIN 1"/>
    <property type="match status" value="1"/>
</dbReference>
<dbReference type="InterPro" id="IPR003029">
    <property type="entry name" value="S1_domain"/>
</dbReference>
<evidence type="ECO:0000259" key="1">
    <source>
        <dbReference type="PROSITE" id="PS50126"/>
    </source>
</evidence>
<dbReference type="Gene3D" id="1.10.3500.10">
    <property type="entry name" value="Tex N-terminal region-like"/>
    <property type="match status" value="1"/>
</dbReference>
<accession>A0AAW7CLL2</accession>
<evidence type="ECO:0000313" key="3">
    <source>
        <dbReference type="Proteomes" id="UP001223084"/>
    </source>
</evidence>
<reference evidence="2" key="1">
    <citation type="submission" date="2023-06" db="EMBL/GenBank/DDBJ databases">
        <title>Probiogenomic evaluation and L lactic producing Weizmannia coaggulans BKMTCR2-2 from tree bark.</title>
        <authorList>
            <person name="Mahittikon J."/>
            <person name="Tanasupawat S."/>
        </authorList>
    </citation>
    <scope>NUCLEOTIDE SEQUENCE</scope>
    <source>
        <strain evidence="2">BKMTCR2-2</strain>
    </source>
</reference>
<dbReference type="Pfam" id="PF00575">
    <property type="entry name" value="S1"/>
    <property type="match status" value="1"/>
</dbReference>
<dbReference type="SUPFAM" id="SSF47781">
    <property type="entry name" value="RuvA domain 2-like"/>
    <property type="match status" value="2"/>
</dbReference>
<dbReference type="Gene3D" id="1.10.10.650">
    <property type="entry name" value="RuvA domain 2-like"/>
    <property type="match status" value="1"/>
</dbReference>
<dbReference type="Pfam" id="PF12836">
    <property type="entry name" value="HHH_3"/>
    <property type="match status" value="1"/>
</dbReference>
<dbReference type="FunFam" id="1.10.150.310:FF:000001">
    <property type="entry name" value="RNA-binding transcriptional accessory protein"/>
    <property type="match status" value="1"/>
</dbReference>
<dbReference type="FunFam" id="2.40.50.140:FF:000051">
    <property type="entry name" value="RNA-binding transcriptional accessory protein"/>
    <property type="match status" value="1"/>
</dbReference>
<dbReference type="PROSITE" id="PS50126">
    <property type="entry name" value="S1"/>
    <property type="match status" value="1"/>
</dbReference>
<dbReference type="InterPro" id="IPR044146">
    <property type="entry name" value="S1_Tex"/>
</dbReference>
<dbReference type="InterPro" id="IPR023323">
    <property type="entry name" value="Tex-like_dom_sf"/>
</dbReference>
<dbReference type="InterPro" id="IPR018974">
    <property type="entry name" value="Tex-like_N"/>
</dbReference>
<dbReference type="PANTHER" id="PTHR10724">
    <property type="entry name" value="30S RIBOSOMAL PROTEIN S1"/>
    <property type="match status" value="1"/>
</dbReference>
<dbReference type="InterPro" id="IPR041692">
    <property type="entry name" value="HHH_9"/>
</dbReference>
<protein>
    <submittedName>
        <fullName evidence="2">Tex family protein</fullName>
    </submittedName>
</protein>
<dbReference type="Pfam" id="PF22706">
    <property type="entry name" value="Tex_central_region"/>
    <property type="match status" value="1"/>
</dbReference>
<dbReference type="SMART" id="SM00316">
    <property type="entry name" value="S1"/>
    <property type="match status" value="1"/>
</dbReference>
<dbReference type="Proteomes" id="UP001223084">
    <property type="component" value="Unassembled WGS sequence"/>
</dbReference>
<comment type="caution">
    <text evidence="2">The sequence shown here is derived from an EMBL/GenBank/DDBJ whole genome shotgun (WGS) entry which is preliminary data.</text>
</comment>
<gene>
    <name evidence="2" type="ORF">QN341_12015</name>
</gene>
<dbReference type="AlphaFoldDB" id="A0AAW7CLL2"/>